<evidence type="ECO:0000313" key="2">
    <source>
        <dbReference type="EMBL" id="KAJ4333539.1"/>
    </source>
</evidence>
<feature type="compositionally biased region" description="Polar residues" evidence="1">
    <location>
        <begin position="21"/>
        <end position="30"/>
    </location>
</feature>
<dbReference type="OrthoDB" id="2140489at2759"/>
<feature type="compositionally biased region" description="Basic and acidic residues" evidence="1">
    <location>
        <begin position="11"/>
        <end position="20"/>
    </location>
</feature>
<gene>
    <name evidence="2" type="ORF">N0V87_007564</name>
</gene>
<dbReference type="PANTHER" id="PTHR36986">
    <property type="entry name" value="UPF0643 PROTEIN PB2B2.08"/>
    <property type="match status" value="1"/>
</dbReference>
<dbReference type="AlphaFoldDB" id="A0A9W9BX07"/>
<proteinExistence type="predicted"/>
<evidence type="ECO:0000313" key="3">
    <source>
        <dbReference type="Proteomes" id="UP001140562"/>
    </source>
</evidence>
<dbReference type="EMBL" id="JAPEUV010000093">
    <property type="protein sequence ID" value="KAJ4333539.1"/>
    <property type="molecule type" value="Genomic_DNA"/>
</dbReference>
<accession>A0A9W9BX07</accession>
<keyword evidence="3" id="KW-1185">Reference proteome</keyword>
<dbReference type="Proteomes" id="UP001140562">
    <property type="component" value="Unassembled WGS sequence"/>
</dbReference>
<comment type="caution">
    <text evidence="2">The sequence shown here is derived from an EMBL/GenBank/DDBJ whole genome shotgun (WGS) entry which is preliminary data.</text>
</comment>
<protein>
    <submittedName>
        <fullName evidence="2">Uncharacterized protein</fullName>
    </submittedName>
</protein>
<name>A0A9W9BX07_9PLEO</name>
<organism evidence="2 3">
    <name type="scientific">Didymella glomerata</name>
    <dbReference type="NCBI Taxonomy" id="749621"/>
    <lineage>
        <taxon>Eukaryota</taxon>
        <taxon>Fungi</taxon>
        <taxon>Dikarya</taxon>
        <taxon>Ascomycota</taxon>
        <taxon>Pezizomycotina</taxon>
        <taxon>Dothideomycetes</taxon>
        <taxon>Pleosporomycetidae</taxon>
        <taxon>Pleosporales</taxon>
        <taxon>Pleosporineae</taxon>
        <taxon>Didymellaceae</taxon>
        <taxon>Didymella</taxon>
    </lineage>
</organism>
<dbReference type="PANTHER" id="PTHR36986:SF1">
    <property type="entry name" value="UPF0643 PROTEIN PB2B2.08"/>
    <property type="match status" value="1"/>
</dbReference>
<reference evidence="2" key="1">
    <citation type="submission" date="2022-10" db="EMBL/GenBank/DDBJ databases">
        <title>Tapping the CABI collections for fungal endophytes: first genome assemblies for Collariella, Neodidymelliopsis, Ascochyta clinopodiicola, Didymella pomorum, Didymosphaeria variabile, Neocosmospora piperis and Neocucurbitaria cava.</title>
        <authorList>
            <person name="Hill R."/>
        </authorList>
    </citation>
    <scope>NUCLEOTIDE SEQUENCE</scope>
    <source>
        <strain evidence="2">IMI 360193</strain>
    </source>
</reference>
<sequence>MAPSADVFHLPPDHSPHRSNEYSSKSLTTTEVHEITNTSPSPQNIPALHNPTLILNPSFITTDFDGLRFDAAAFNQLPSAALRHTTPLTPSDSGAVSTSKPLSPVYSTHLISSPYNTPDHYLDLSTLPPPSRLFALALTALQPTHPAYATEPYTSSLNFPAVLSILQELCTREGVTWQETSFYVVVFRSQLRQAVDQEWLYRLDSESHREACESGGLLKYWFGKADLEGERRNLATCE</sequence>
<feature type="region of interest" description="Disordered" evidence="1">
    <location>
        <begin position="1"/>
        <end position="30"/>
    </location>
</feature>
<evidence type="ECO:0000256" key="1">
    <source>
        <dbReference type="SAM" id="MobiDB-lite"/>
    </source>
</evidence>